<feature type="compositionally biased region" description="Polar residues" evidence="7">
    <location>
        <begin position="354"/>
        <end position="374"/>
    </location>
</feature>
<feature type="compositionally biased region" description="Low complexity" evidence="7">
    <location>
        <begin position="193"/>
        <end position="205"/>
    </location>
</feature>
<evidence type="ECO:0000256" key="2">
    <source>
        <dbReference type="ARBA" id="ARBA00022723"/>
    </source>
</evidence>
<evidence type="ECO:0000256" key="3">
    <source>
        <dbReference type="ARBA" id="ARBA00022771"/>
    </source>
</evidence>
<feature type="compositionally biased region" description="Polar residues" evidence="7">
    <location>
        <begin position="155"/>
        <end position="166"/>
    </location>
</feature>
<keyword evidence="3 6" id="KW-0863">Zinc-finger</keyword>
<evidence type="ECO:0000256" key="7">
    <source>
        <dbReference type="SAM" id="MobiDB-lite"/>
    </source>
</evidence>
<feature type="region of interest" description="Disordered" evidence="7">
    <location>
        <begin position="477"/>
        <end position="501"/>
    </location>
</feature>
<evidence type="ECO:0000256" key="4">
    <source>
        <dbReference type="ARBA" id="ARBA00022833"/>
    </source>
</evidence>
<dbReference type="Gene3D" id="3.30.160.60">
    <property type="entry name" value="Classic Zinc Finger"/>
    <property type="match status" value="1"/>
</dbReference>
<feature type="compositionally biased region" description="Basic and acidic residues" evidence="7">
    <location>
        <begin position="251"/>
        <end position="276"/>
    </location>
</feature>
<reference evidence="9" key="1">
    <citation type="submission" date="2020-11" db="EMBL/GenBank/DDBJ databases">
        <authorList>
            <person name="Tran Van P."/>
        </authorList>
    </citation>
    <scope>NUCLEOTIDE SEQUENCE</scope>
</reference>
<feature type="domain" description="C2HC/C3H-type" evidence="8">
    <location>
        <begin position="498"/>
        <end position="527"/>
    </location>
</feature>
<feature type="compositionally biased region" description="Low complexity" evidence="7">
    <location>
        <begin position="327"/>
        <end position="343"/>
    </location>
</feature>
<evidence type="ECO:0000313" key="9">
    <source>
        <dbReference type="EMBL" id="CAD7223592.1"/>
    </source>
</evidence>
<feature type="region of interest" description="Disordered" evidence="7">
    <location>
        <begin position="101"/>
        <end position="391"/>
    </location>
</feature>
<evidence type="ECO:0000256" key="6">
    <source>
        <dbReference type="PROSITE-ProRule" id="PRU01371"/>
    </source>
</evidence>
<comment type="similarity">
    <text evidence="1">Belongs to the ZC2HC1 family.</text>
</comment>
<feature type="region of interest" description="Disordered" evidence="7">
    <location>
        <begin position="1"/>
        <end position="27"/>
    </location>
</feature>
<protein>
    <recommendedName>
        <fullName evidence="8">C2HC/C3H-type domain-containing protein</fullName>
    </recommendedName>
</protein>
<organism evidence="9">
    <name type="scientific">Cyprideis torosa</name>
    <dbReference type="NCBI Taxonomy" id="163714"/>
    <lineage>
        <taxon>Eukaryota</taxon>
        <taxon>Metazoa</taxon>
        <taxon>Ecdysozoa</taxon>
        <taxon>Arthropoda</taxon>
        <taxon>Crustacea</taxon>
        <taxon>Oligostraca</taxon>
        <taxon>Ostracoda</taxon>
        <taxon>Podocopa</taxon>
        <taxon>Podocopida</taxon>
        <taxon>Cytherocopina</taxon>
        <taxon>Cytheroidea</taxon>
        <taxon>Cytherideidae</taxon>
        <taxon>Cyprideis</taxon>
    </lineage>
</organism>
<sequence>MGNSPGSVAAGATGTDVPLAESIGARQYSTRDYMQEARFQAKQVEEKEKRLVAMLEAQQARQDDITSRKDSTSATSISSISTISSLGESLRIGGNVRKMFEERRKTGAPLKVTPIGWDKSYPLEPISANRTSSSRSDPSADRSKVPGRKAPGSVHSGTKGPTYNRTTEMRRAKSHQGLNKAALIQHTEEVNGSLSTSSPPSLNSRTSRKVKPATRKSKDRSTSQPPVASRGNNLRGRSKKRSPSRSPTRLSYEEEMKQKEEELMAKIRAQEEELKLIRTKNNVGPNDGAPHSPNKKIKDTSRAKPLPPKRPPKNNGHLSVDSSDQITTTPLKKAPPRTAAPKPVKTKPPPSTARSTAKTVNGSAKGTPSSPNSPNKEKFKPHGPPPEGMAQCKICGRNFNEDRIEKHIQICEKSAKKAAKRKTFDSEKKRVAGTEAEVYVKKGIHKKSPPVSKNKTDWRKKREEFVNAIREAKKVQAHLAAGGKLEDLPPPPPSDTSHYTPCPHCGRKFDEAVAERHIPKCANIKSNKK</sequence>
<feature type="domain" description="C2HC/C3H-type" evidence="8">
    <location>
        <begin position="388"/>
        <end position="417"/>
    </location>
</feature>
<gene>
    <name evidence="9" type="ORF">CTOB1V02_LOCUS1573</name>
</gene>
<evidence type="ECO:0000256" key="5">
    <source>
        <dbReference type="ARBA" id="ARBA00023054"/>
    </source>
</evidence>
<feature type="compositionally biased region" description="Polar residues" evidence="7">
    <location>
        <begin position="316"/>
        <end position="326"/>
    </location>
</feature>
<keyword evidence="2" id="KW-0479">Metal-binding</keyword>
<proteinExistence type="inferred from homology"/>
<feature type="region of interest" description="Disordered" evidence="7">
    <location>
        <begin position="58"/>
        <end position="80"/>
    </location>
</feature>
<keyword evidence="4" id="KW-0862">Zinc</keyword>
<dbReference type="PANTHER" id="PTHR14649">
    <property type="entry name" value="ZINC FINGER C2HC DOMAIN-CONTAINING PROTEIN 1C"/>
    <property type="match status" value="1"/>
</dbReference>
<evidence type="ECO:0000259" key="8">
    <source>
        <dbReference type="PROSITE" id="PS52027"/>
    </source>
</evidence>
<feature type="compositionally biased region" description="Low complexity" evidence="7">
    <location>
        <begin position="127"/>
        <end position="137"/>
    </location>
</feature>
<dbReference type="PROSITE" id="PS52027">
    <property type="entry name" value="ZF_C2HC_C3H"/>
    <property type="match status" value="2"/>
</dbReference>
<evidence type="ECO:0000256" key="1">
    <source>
        <dbReference type="ARBA" id="ARBA00010843"/>
    </source>
</evidence>
<feature type="compositionally biased region" description="Basic residues" evidence="7">
    <location>
        <begin position="206"/>
        <end position="218"/>
    </location>
</feature>
<keyword evidence="5" id="KW-0175">Coiled coil</keyword>
<accession>A0A7R8W2H5</accession>
<dbReference type="AlphaFoldDB" id="A0A7R8W2H5"/>
<feature type="compositionally biased region" description="Polar residues" evidence="7">
    <location>
        <begin position="222"/>
        <end position="232"/>
    </location>
</feature>
<dbReference type="InterPro" id="IPR026104">
    <property type="entry name" value="ZNF_C2HC_dom_1C"/>
</dbReference>
<dbReference type="Pfam" id="PF13913">
    <property type="entry name" value="zf-C2HC_2"/>
    <property type="match status" value="2"/>
</dbReference>
<dbReference type="GO" id="GO:0008270">
    <property type="term" value="F:zinc ion binding"/>
    <property type="evidence" value="ECO:0007669"/>
    <property type="project" value="UniProtKB-KW"/>
</dbReference>
<dbReference type="EMBL" id="OB660226">
    <property type="protein sequence ID" value="CAD7223592.1"/>
    <property type="molecule type" value="Genomic_DNA"/>
</dbReference>
<dbReference type="InterPro" id="IPR049899">
    <property type="entry name" value="Znf_C2HC_C3H"/>
</dbReference>
<dbReference type="PANTHER" id="PTHR14649:SF1">
    <property type="entry name" value="ZINC FINGER C2HC DOMAIN-CONTAINING PROTEIN 1C"/>
    <property type="match status" value="1"/>
</dbReference>
<feature type="compositionally biased region" description="Basic and acidic residues" evidence="7">
    <location>
        <begin position="61"/>
        <end position="71"/>
    </location>
</feature>
<name>A0A7R8W2H5_9CRUS</name>
<dbReference type="OrthoDB" id="10255185at2759"/>